<gene>
    <name evidence="1" type="ORF">ACPOL_2710</name>
</gene>
<protein>
    <submittedName>
        <fullName evidence="1">Uncharacterized protein</fullName>
    </submittedName>
</protein>
<reference evidence="1 2" key="1">
    <citation type="journal article" date="2018" name="Front. Microbiol.">
        <title>Hydrolytic Capabilities as a Key to Environmental Success: Chitinolytic and Cellulolytic Acidobacteria From Acidic Sub-arctic Soils and Boreal Peatlands.</title>
        <authorList>
            <person name="Belova S.E."/>
            <person name="Ravin N.V."/>
            <person name="Pankratov T.A."/>
            <person name="Rakitin A.L."/>
            <person name="Ivanova A.A."/>
            <person name="Beletsky A.V."/>
            <person name="Mardanov A.V."/>
            <person name="Sinninghe Damste J.S."/>
            <person name="Dedysh S.N."/>
        </authorList>
    </citation>
    <scope>NUCLEOTIDE SEQUENCE [LARGE SCALE GENOMIC DNA]</scope>
    <source>
        <strain evidence="1 2">SBC82</strain>
    </source>
</reference>
<proteinExistence type="predicted"/>
<dbReference type="Proteomes" id="UP000253606">
    <property type="component" value="Chromosome"/>
</dbReference>
<accession>A0A2Z5FYN6</accession>
<dbReference type="KEGG" id="abas:ACPOL_2710"/>
<name>A0A2Z5FYN6_9BACT</name>
<dbReference type="EMBL" id="CP030840">
    <property type="protein sequence ID" value="AXC12023.1"/>
    <property type="molecule type" value="Genomic_DNA"/>
</dbReference>
<evidence type="ECO:0000313" key="1">
    <source>
        <dbReference type="EMBL" id="AXC12023.1"/>
    </source>
</evidence>
<dbReference type="AlphaFoldDB" id="A0A2Z5FYN6"/>
<evidence type="ECO:0000313" key="2">
    <source>
        <dbReference type="Proteomes" id="UP000253606"/>
    </source>
</evidence>
<organism evidence="1 2">
    <name type="scientific">Acidisarcina polymorpha</name>
    <dbReference type="NCBI Taxonomy" id="2211140"/>
    <lineage>
        <taxon>Bacteria</taxon>
        <taxon>Pseudomonadati</taxon>
        <taxon>Acidobacteriota</taxon>
        <taxon>Terriglobia</taxon>
        <taxon>Terriglobales</taxon>
        <taxon>Acidobacteriaceae</taxon>
        <taxon>Acidisarcina</taxon>
    </lineage>
</organism>
<keyword evidence="2" id="KW-1185">Reference proteome</keyword>
<sequence>MDAPNGPRPRLKKGDPVIVQGYPYSPNWIAHFTPKHPC</sequence>